<comment type="subcellular location">
    <subcellularLocation>
        <location evidence="1">Membrane</location>
        <topology evidence="1">Multi-pass membrane protein</topology>
    </subcellularLocation>
</comment>
<dbReference type="OrthoDB" id="9781411at2"/>
<evidence type="ECO:0000313" key="12">
    <source>
        <dbReference type="Proteomes" id="UP000291562"/>
    </source>
</evidence>
<keyword evidence="7" id="KW-0406">Ion transport</keyword>
<feature type="transmembrane region" description="Helical" evidence="9">
    <location>
        <begin position="186"/>
        <end position="208"/>
    </location>
</feature>
<feature type="transmembrane region" description="Helical" evidence="9">
    <location>
        <begin position="220"/>
        <end position="237"/>
    </location>
</feature>
<protein>
    <submittedName>
        <fullName evidence="11">Cation:proton antiporter</fullName>
    </submittedName>
</protein>
<evidence type="ECO:0000256" key="2">
    <source>
        <dbReference type="ARBA" id="ARBA00005551"/>
    </source>
</evidence>
<keyword evidence="3" id="KW-0813">Transport</keyword>
<dbReference type="PANTHER" id="PTHR42751">
    <property type="entry name" value="SODIUM/HYDROGEN EXCHANGER FAMILY/TRKA DOMAIN PROTEIN"/>
    <property type="match status" value="1"/>
</dbReference>
<keyword evidence="6 9" id="KW-1133">Transmembrane helix</keyword>
<evidence type="ECO:0000256" key="1">
    <source>
        <dbReference type="ARBA" id="ARBA00004141"/>
    </source>
</evidence>
<sequence length="584" mass="63284">MHSIDFIHDLAVIMLIAGVVTVLFHRLKQPVVLGYIVAGVIIGPHTPPSPLITDQHTIDILAELGVIFLMFSLGLEFSLRKLRAVGATVAVAGLAEIVLMIWIGFEIGRHFGWKTMDALFLGAMMAISSTTIIVRALDELGLKREGFAQIIFGILVVEDILAICMMVLLTGLAVSGNVSPQEVALTFGKLTIFLVVSLVVGLLVVPRLLDYVARVKSNEMLLISVLGICFGFCLLVIRLGYSVAMGAFVIGAVMAEARALRNIERLIEPVRDMFSAIFFVTIGLMLDPRVLGDYLGPIVVVSIAVIVGKIVAVSVGSFIAGQEGRTSMRIGMGMAQIGEFSFIIATLGISLSVTSDFLYPVAVAVSVITTVLTPLLIRSADPLTKVLARAMPRRLSRVFGFYTGWLQSLRLEGDQAVIAGMVRKILMQVFINFCIVVALFLVSAYLVRDARIFAGWVSDSGIQKALGWGGALLLSIPFLIAAYRKLKALSMMLAEVGVRRSFAGRHTDNVRRVVAEVIPVISLAVMLVLLSALSSSILPPAEMLLLVLVVGALVVMLLWRQFIKLHSRLQIALIDTFQKPPAEH</sequence>
<dbReference type="Gene3D" id="1.20.1530.20">
    <property type="match status" value="1"/>
</dbReference>
<comment type="similarity">
    <text evidence="2">Belongs to the monovalent cation:proton antiporter 2 (CPA2) transporter (TC 2.A.37) family.</text>
</comment>
<accession>A0A411HPX7</accession>
<dbReference type="Proteomes" id="UP000291562">
    <property type="component" value="Chromosome"/>
</dbReference>
<feature type="transmembrane region" description="Helical" evidence="9">
    <location>
        <begin position="150"/>
        <end position="174"/>
    </location>
</feature>
<proteinExistence type="inferred from homology"/>
<feature type="transmembrane region" description="Helical" evidence="9">
    <location>
        <begin position="513"/>
        <end position="537"/>
    </location>
</feature>
<feature type="transmembrane region" description="Helical" evidence="9">
    <location>
        <begin position="117"/>
        <end position="138"/>
    </location>
</feature>
<dbReference type="KEGG" id="xbc:ELE36_04455"/>
<evidence type="ECO:0000256" key="8">
    <source>
        <dbReference type="ARBA" id="ARBA00023136"/>
    </source>
</evidence>
<dbReference type="InterPro" id="IPR006153">
    <property type="entry name" value="Cation/H_exchanger_TM"/>
</dbReference>
<keyword evidence="5 9" id="KW-0812">Transmembrane</keyword>
<evidence type="ECO:0000256" key="5">
    <source>
        <dbReference type="ARBA" id="ARBA00022692"/>
    </source>
</evidence>
<dbReference type="GO" id="GO:0015297">
    <property type="term" value="F:antiporter activity"/>
    <property type="evidence" value="ECO:0007669"/>
    <property type="project" value="UniProtKB-KW"/>
</dbReference>
<evidence type="ECO:0000256" key="7">
    <source>
        <dbReference type="ARBA" id="ARBA00023065"/>
    </source>
</evidence>
<dbReference type="EMBL" id="CP035704">
    <property type="protein sequence ID" value="QBB72559.1"/>
    <property type="molecule type" value="Genomic_DNA"/>
</dbReference>
<organism evidence="11 12">
    <name type="scientific">Pseudolysobacter antarcticus</name>
    <dbReference type="NCBI Taxonomy" id="2511995"/>
    <lineage>
        <taxon>Bacteria</taxon>
        <taxon>Pseudomonadati</taxon>
        <taxon>Pseudomonadota</taxon>
        <taxon>Gammaproteobacteria</taxon>
        <taxon>Lysobacterales</taxon>
        <taxon>Rhodanobacteraceae</taxon>
        <taxon>Pseudolysobacter</taxon>
    </lineage>
</organism>
<dbReference type="PANTHER" id="PTHR42751:SF3">
    <property type="entry name" value="SODIUM_GLUTAMATE SYMPORTER"/>
    <property type="match status" value="1"/>
</dbReference>
<feature type="transmembrane region" description="Helical" evidence="9">
    <location>
        <begin position="84"/>
        <end position="105"/>
    </location>
</feature>
<feature type="transmembrane region" description="Helical" evidence="9">
    <location>
        <begin position="465"/>
        <end position="483"/>
    </location>
</feature>
<feature type="transmembrane region" description="Helical" evidence="9">
    <location>
        <begin position="357"/>
        <end position="377"/>
    </location>
</feature>
<feature type="transmembrane region" description="Helical" evidence="9">
    <location>
        <begin position="6"/>
        <end position="24"/>
    </location>
</feature>
<evidence type="ECO:0000259" key="10">
    <source>
        <dbReference type="Pfam" id="PF00999"/>
    </source>
</evidence>
<dbReference type="AlphaFoldDB" id="A0A411HPX7"/>
<dbReference type="Pfam" id="PF00999">
    <property type="entry name" value="Na_H_Exchanger"/>
    <property type="match status" value="1"/>
</dbReference>
<dbReference type="GO" id="GO:0016020">
    <property type="term" value="C:membrane"/>
    <property type="evidence" value="ECO:0007669"/>
    <property type="project" value="UniProtKB-SubCell"/>
</dbReference>
<feature type="transmembrane region" description="Helical" evidence="9">
    <location>
        <begin position="60"/>
        <end position="77"/>
    </location>
</feature>
<feature type="transmembrane region" description="Helical" evidence="9">
    <location>
        <begin position="543"/>
        <end position="559"/>
    </location>
</feature>
<evidence type="ECO:0000313" key="11">
    <source>
        <dbReference type="EMBL" id="QBB72559.1"/>
    </source>
</evidence>
<keyword evidence="12" id="KW-1185">Reference proteome</keyword>
<gene>
    <name evidence="11" type="ORF">ELE36_04455</name>
</gene>
<evidence type="ECO:0000256" key="4">
    <source>
        <dbReference type="ARBA" id="ARBA00022449"/>
    </source>
</evidence>
<name>A0A411HPX7_9GAMM</name>
<evidence type="ECO:0000256" key="6">
    <source>
        <dbReference type="ARBA" id="ARBA00022989"/>
    </source>
</evidence>
<evidence type="ECO:0000256" key="3">
    <source>
        <dbReference type="ARBA" id="ARBA00022448"/>
    </source>
</evidence>
<keyword evidence="4" id="KW-0050">Antiport</keyword>
<evidence type="ECO:0000256" key="9">
    <source>
        <dbReference type="SAM" id="Phobius"/>
    </source>
</evidence>
<feature type="transmembrane region" description="Helical" evidence="9">
    <location>
        <begin position="332"/>
        <end position="351"/>
    </location>
</feature>
<feature type="transmembrane region" description="Helical" evidence="9">
    <location>
        <begin position="31"/>
        <end position="48"/>
    </location>
</feature>
<feature type="transmembrane region" description="Helical" evidence="9">
    <location>
        <begin position="425"/>
        <end position="445"/>
    </location>
</feature>
<feature type="transmembrane region" description="Helical" evidence="9">
    <location>
        <begin position="298"/>
        <end position="320"/>
    </location>
</feature>
<dbReference type="GO" id="GO:1902600">
    <property type="term" value="P:proton transmembrane transport"/>
    <property type="evidence" value="ECO:0007669"/>
    <property type="project" value="InterPro"/>
</dbReference>
<dbReference type="InterPro" id="IPR038770">
    <property type="entry name" value="Na+/solute_symporter_sf"/>
</dbReference>
<reference evidence="11 12" key="1">
    <citation type="submission" date="2019-01" db="EMBL/GenBank/DDBJ databases">
        <title>Pseudolysobacter antarctica gen. nov., sp. nov., isolated from Fildes Peninsula, Antarctica.</title>
        <authorList>
            <person name="Wei Z."/>
            <person name="Peng F."/>
        </authorList>
    </citation>
    <scope>NUCLEOTIDE SEQUENCE [LARGE SCALE GENOMIC DNA]</scope>
    <source>
        <strain evidence="11 12">AQ6-296</strain>
    </source>
</reference>
<feature type="domain" description="Cation/H+ exchanger transmembrane" evidence="10">
    <location>
        <begin position="13"/>
        <end position="377"/>
    </location>
</feature>
<keyword evidence="8 9" id="KW-0472">Membrane</keyword>